<keyword evidence="8" id="KW-0811">Translocation</keyword>
<feature type="region of interest" description="Disordered" evidence="14">
    <location>
        <begin position="124"/>
        <end position="214"/>
    </location>
</feature>
<reference evidence="16" key="2">
    <citation type="submission" date="2020-01" db="EMBL/GenBank/DDBJ databases">
        <title>Population-level Yeast Reference Genomes.</title>
        <authorList>
            <person name="Yue J.-X."/>
        </authorList>
    </citation>
    <scope>NUCLEOTIDE SEQUENCE</scope>
    <source>
        <strain evidence="16">CBS432</strain>
    </source>
</reference>
<dbReference type="GO" id="GO:0051028">
    <property type="term" value="P:mRNA transport"/>
    <property type="evidence" value="ECO:0007669"/>
    <property type="project" value="UniProtKB-KW"/>
</dbReference>
<feature type="region of interest" description="Disordered" evidence="14">
    <location>
        <begin position="517"/>
        <end position="553"/>
    </location>
</feature>
<proteinExistence type="inferred from homology"/>
<dbReference type="OrthoDB" id="8436363at2759"/>
<dbReference type="Gene3D" id="1.20.5.170">
    <property type="match status" value="1"/>
</dbReference>
<feature type="compositionally biased region" description="Basic and acidic residues" evidence="14">
    <location>
        <begin position="1947"/>
        <end position="1956"/>
    </location>
</feature>
<evidence type="ECO:0000256" key="4">
    <source>
        <dbReference type="ARBA" id="ARBA00005911"/>
    </source>
</evidence>
<name>A0A8B8UU33_SACPA</name>
<evidence type="ECO:0000256" key="8">
    <source>
        <dbReference type="ARBA" id="ARBA00023010"/>
    </source>
</evidence>
<evidence type="ECO:0000256" key="10">
    <source>
        <dbReference type="ARBA" id="ARBA00023242"/>
    </source>
</evidence>
<evidence type="ECO:0000256" key="5">
    <source>
        <dbReference type="ARBA" id="ARBA00022448"/>
    </source>
</evidence>
<evidence type="ECO:0000256" key="2">
    <source>
        <dbReference type="ARBA" id="ARBA00004567"/>
    </source>
</evidence>
<feature type="compositionally biased region" description="Low complexity" evidence="14">
    <location>
        <begin position="27"/>
        <end position="36"/>
    </location>
</feature>
<feature type="region of interest" description="Disordered" evidence="14">
    <location>
        <begin position="1209"/>
        <end position="1236"/>
    </location>
</feature>
<reference evidence="16" key="3">
    <citation type="submission" date="2025-07" db="EMBL/GenBank/DDBJ databases">
        <authorList>
            <consortium name="NCBI Genome Project"/>
        </authorList>
    </citation>
    <scope>NUCLEOTIDE SEQUENCE</scope>
    <source>
        <strain evidence="16">CBS432</strain>
    </source>
</reference>
<feature type="compositionally biased region" description="Basic and acidic residues" evidence="14">
    <location>
        <begin position="1214"/>
        <end position="1236"/>
    </location>
</feature>
<feature type="compositionally biased region" description="Basic and acidic residues" evidence="14">
    <location>
        <begin position="1831"/>
        <end position="1840"/>
    </location>
</feature>
<dbReference type="GO" id="GO:0031965">
    <property type="term" value="C:nuclear membrane"/>
    <property type="evidence" value="ECO:0007669"/>
    <property type="project" value="UniProtKB-SubCell"/>
</dbReference>
<feature type="compositionally biased region" description="Low complexity" evidence="14">
    <location>
        <begin position="1350"/>
        <end position="1361"/>
    </location>
</feature>
<reference evidence="16" key="1">
    <citation type="journal article" date="2017" name="Nat. Genet.">
        <title>Contrasting evolutionary genome dynamics between domesticated and wild yeasts.</title>
        <authorList>
            <person name="Yue J.X."/>
            <person name="Li J."/>
            <person name="Aigrain L."/>
            <person name="Hallin J."/>
            <person name="Persson K."/>
            <person name="Oliver K."/>
            <person name="Bergstrom A."/>
            <person name="Coupland P."/>
            <person name="Warringer J."/>
            <person name="Lagomarsino M.C."/>
            <person name="Fischer G."/>
            <person name="Durbin R."/>
            <person name="Liti G."/>
        </authorList>
    </citation>
    <scope>NUCLEOTIDE SEQUENCE</scope>
    <source>
        <strain evidence="16">CBS432</strain>
    </source>
</reference>
<dbReference type="GO" id="GO:0006606">
    <property type="term" value="P:protein import into nucleus"/>
    <property type="evidence" value="ECO:0007669"/>
    <property type="project" value="TreeGrafter"/>
</dbReference>
<protein>
    <recommendedName>
        <fullName evidence="11">Nucleoporin NSP1</fullName>
    </recommendedName>
    <alternativeName>
        <fullName evidence="12">Nuclear pore protein NSP1</fullName>
    </alternativeName>
    <alternativeName>
        <fullName evidence="13">Nucleoskeletal-like protein</fullName>
    </alternativeName>
</protein>
<feature type="region of interest" description="Disordered" evidence="14">
    <location>
        <begin position="27"/>
        <end position="56"/>
    </location>
</feature>
<feature type="region of interest" description="Disordered" evidence="14">
    <location>
        <begin position="1540"/>
        <end position="1989"/>
    </location>
</feature>
<feature type="compositionally biased region" description="Polar residues" evidence="14">
    <location>
        <begin position="1503"/>
        <end position="1515"/>
    </location>
</feature>
<keyword evidence="10" id="KW-0539">Nucleus</keyword>
<evidence type="ECO:0000256" key="12">
    <source>
        <dbReference type="ARBA" id="ARBA00078941"/>
    </source>
</evidence>
<organism evidence="16">
    <name type="scientific">Saccharomyces paradoxus</name>
    <name type="common">Yeast</name>
    <name type="synonym">Saccharomyces douglasii</name>
    <dbReference type="NCBI Taxonomy" id="27291"/>
    <lineage>
        <taxon>Eukaryota</taxon>
        <taxon>Fungi</taxon>
        <taxon>Dikarya</taxon>
        <taxon>Ascomycota</taxon>
        <taxon>Saccharomycotina</taxon>
        <taxon>Saccharomycetes</taxon>
        <taxon>Saccharomycetales</taxon>
        <taxon>Saccharomycetaceae</taxon>
        <taxon>Saccharomyces</taxon>
    </lineage>
</organism>
<keyword evidence="7" id="KW-0653">Protein transport</keyword>
<evidence type="ECO:0000256" key="7">
    <source>
        <dbReference type="ARBA" id="ARBA00022927"/>
    </source>
</evidence>
<feature type="compositionally biased region" description="Polar residues" evidence="14">
    <location>
        <begin position="1331"/>
        <end position="1349"/>
    </location>
</feature>
<gene>
    <name evidence="16" type="primary">MHP1</name>
    <name evidence="16" type="ORF">SPAR_J01580</name>
</gene>
<dbReference type="GO" id="GO:0006405">
    <property type="term" value="P:RNA export from nucleus"/>
    <property type="evidence" value="ECO:0007669"/>
    <property type="project" value="TreeGrafter"/>
</dbReference>
<feature type="region of interest" description="Disordered" evidence="14">
    <location>
        <begin position="248"/>
        <end position="269"/>
    </location>
</feature>
<feature type="compositionally biased region" description="Low complexity" evidence="14">
    <location>
        <begin position="1446"/>
        <end position="1489"/>
    </location>
</feature>
<feature type="compositionally biased region" description="Low complexity" evidence="14">
    <location>
        <begin position="1551"/>
        <end position="1566"/>
    </location>
</feature>
<feature type="compositionally biased region" description="Polar residues" evidence="14">
    <location>
        <begin position="1599"/>
        <end position="1629"/>
    </location>
</feature>
<accession>A0A8B8UU33</accession>
<evidence type="ECO:0000256" key="14">
    <source>
        <dbReference type="SAM" id="MobiDB-lite"/>
    </source>
</evidence>
<evidence type="ECO:0000259" key="15">
    <source>
        <dbReference type="Pfam" id="PF05064"/>
    </source>
</evidence>
<feature type="region of interest" description="Disordered" evidence="14">
    <location>
        <begin position="1430"/>
        <end position="1489"/>
    </location>
</feature>
<dbReference type="GO" id="GO:0044613">
    <property type="term" value="C:nuclear pore central transport channel"/>
    <property type="evidence" value="ECO:0007669"/>
    <property type="project" value="TreeGrafter"/>
</dbReference>
<keyword evidence="9" id="KW-0906">Nuclear pore complex</keyword>
<dbReference type="PANTHER" id="PTHR12084">
    <property type="entry name" value="NUCLEAR PORE GLYCOPROTEIN P62-RELATED"/>
    <property type="match status" value="1"/>
</dbReference>
<feature type="compositionally biased region" description="Basic and acidic residues" evidence="14">
    <location>
        <begin position="1888"/>
        <end position="1897"/>
    </location>
</feature>
<feature type="region of interest" description="Disordered" evidence="14">
    <location>
        <begin position="313"/>
        <end position="430"/>
    </location>
</feature>
<feature type="compositionally biased region" description="Low complexity" evidence="14">
    <location>
        <begin position="362"/>
        <end position="384"/>
    </location>
</feature>
<dbReference type="KEGG" id="spao:SPAR_J01580"/>
<feature type="compositionally biased region" description="Basic and acidic residues" evidence="14">
    <location>
        <begin position="1812"/>
        <end position="1821"/>
    </location>
</feature>
<dbReference type="RefSeq" id="XP_033767238.1">
    <property type="nucleotide sequence ID" value="XM_033911347.1"/>
</dbReference>
<sequence length="2194" mass="239066">MDSKDTQKLLKEHRIPCIDVGWLVRPSASTASSSRPGKSESKANSVAPDVQMDTARSPVFEKSVDSSSSILSLNDRARRHSVAASLLMDNQRVNVGATAASTNIPPPRGRSKSVVEANLASVEADAGRHHHHHHHHTEDAPVPKKIGFFKSLFGHRKKDQEPQEKEREKERERKERSPSPTHVDRNAAIRRERTATISAESPPPLQYNAPPSYNDTVVPLTRSKTESEVYYENHPQSYYHGRMHAYHSPEEGKVDGPSPADDHNYNGSRPDPRLMDFLRYYKSKDCKLAAFKEGNFIKSSASPPIKRNTRASFSLHNDKPLPPKPPAHQKFDAKGRPIPPHPDTPKLPSAFKKKHPSNASIVDTVDSNSDVSSSVQNNNQTPSSHKFGAFLRKVTSYGNNGNGNNNNNNSSSLSANNNNPDASSTSLWSSGSMEFDPSKITTVPGLEHVRPLKHVSFATNTYFNDPPQQICSKNPRKGEVEVKPNGSVVIHRLTPQERKKIMESTSLGVVVGGTGQLKLLNPEEDDANAKSKEEMAPQKQNEVEPRDDEDNNSQRRNIVMAAAEAAAEARAKEAPNELKRIVTNNEEEVTVSKTASHLTIDKPMISRRGASTSSLASMVSSDTNGTNADDEGEIIPPPSLKIPHDIVYTRCCHLREILPIPATLKQLKKGSTDPIPILQLRNPRPSMVEIWSFSDFLSIAPVLCLSLDGVQLTVQMLRIILSSLVYKQHFQKLSLRNTPLDEEGWKVLCYFVSKAKSLHSIDLTMVSSIKTNVQKPSKSSLKSKILRMQSNMENRSDMNWDLLTASIALMGGLEEIVISGAQMNAAQFKNFILVACIATVRLGLAYNGLTKSQCDDLAKWMVQSKVTGLDVGFNDLNGKLSSFTDAVLGKIQKANEKNVFKFLSLNGTNLRVNEHDTFENNEVLKLISVLCYSENLKFLDISNNPAIFPHCVPTLIDFLPVFVNLVRLHIDYNNLSSTSVVMLAEVLPMCSRLNYFSMLGTELDLASSKALAEAVRKSSSLMTLDVDYVYMPENIKEKISLYALRNIQGELKRVHNDDKDIKDTQFSSLQDQLSLLLTEKADNSEHYNKMVENFMAKIALARIKISKVVHDLFDLKLNGQLNLEGKEALIRLCFIEASLERGCDLLKQRHNNTLKTPDLLSKDAKAGSQAHPNSESCQRMLLSSSILQNSDHIALMPFGSAIVEKSSPDAEDAVEFREGDDSNADHEDVTANDQQSRDQIDIKNKYSIIKRELEHEKLVGGGDLPVDKEILNRAAQSLDSDQIKEFLLKNDVSTILGVIDELHSQGYHLHHIFKKQGNQEETAFRTKDEQQSLQTNDSSTNASPTSHQISTSSNTTKTNDNAHIPPTDAPGFNKFMNNAEENAIDAAYDDVLDKIQDARNMNFNTPQQNKTPFSFGAANNSFNTTNQNTSTGAGAFGTGQPTFGFNNQAANNTNNANSSTTPAFGNNNTGNTAFGNSNPTSNVFGSNNSTTNSFGSNSAGTSLFGSSGAQQTEGNGNVGGNTFGSSSLFNNGTNNNATKPAFGGLNFGGDSNTTPSSTSNATTSNNLFGATANANKPAFSLGATTNDDKKTEPSKPAFSFNSGFGNKTEGQAPTTGFSFSSQLGGNKTGSEAAKPSPSFGSESAASKPAGASQPKFSLGATPAESKVNETAKPAFSFGTTTAEDKTTNTAPSFSFGAKPEEKKDGDSSKPAFSFGAKPDEKKDNDSSKPAFSFGAKSNEDEQDGTAKPAFSFGTKPVDKKDNETAKPAFSFGAKSDEKKDSDSSKAAFSFGAKPEEKKNGDSSKPAFSFGAKPEEKKDGDSSKPAFSFGAKPEEKKDGDSSKPVFSFGAKSNEDKQDGTAKPAFSFGTKPVDKKDNETAKPAFSFGAKSDEKKDGDASKAAPSFDAKPEEKKNGDSSKPAFSFGSKPIEKKESDGAKTPISFGAKPEGQKGSDTDKPAFAFGTQKDNDKKTEDSSAGKSTADVKSSNSLKLNSKSVELKPVSLDNKTLDDLVTKWTNQLTESASHFEQYTKKINSWDQVLVKGGEQISQLYSDAVMAEHSQNKIDQSLQYIERQQDELENFLDNFETKTEALLSDVVSTSSGAAANNNDQKRQQAYKTAQTLDENLNSLSSNLSSLIVEINNVSNTFNKTTNIDINNEDENVQLIKILNSHFDALRSLDDNSSSLEKKINSIKK</sequence>
<dbReference type="VEuPathDB" id="FungiDB:SPAR_J01580"/>
<reference evidence="16" key="4">
    <citation type="submission" date="2025-08" db="UniProtKB">
        <authorList>
            <consortium name="RefSeq"/>
        </authorList>
    </citation>
    <scope>IDENTIFICATION</scope>
    <source>
        <strain evidence="16">CBS432</strain>
    </source>
</reference>
<comment type="similarity">
    <text evidence="4">Belongs to the nucleoporin NSP1/NUP62 family.</text>
</comment>
<dbReference type="SUPFAM" id="SSF52047">
    <property type="entry name" value="RNI-like"/>
    <property type="match status" value="1"/>
</dbReference>
<feature type="domain" description="Nucleoporin NSP1-like C-terminal" evidence="15">
    <location>
        <begin position="1992"/>
        <end position="2101"/>
    </location>
</feature>
<feature type="compositionally biased region" description="Low complexity" evidence="14">
    <location>
        <begin position="611"/>
        <end position="621"/>
    </location>
</feature>
<dbReference type="InterPro" id="IPR026010">
    <property type="entry name" value="NSP1/NUP62"/>
</dbReference>
<feature type="compositionally biased region" description="Low complexity" evidence="14">
    <location>
        <begin position="398"/>
        <end position="419"/>
    </location>
</feature>
<feature type="compositionally biased region" description="Polar residues" evidence="14">
    <location>
        <begin position="420"/>
        <end position="430"/>
    </location>
</feature>
<feature type="compositionally biased region" description="Basic and acidic residues" evidence="14">
    <location>
        <begin position="1717"/>
        <end position="1726"/>
    </location>
</feature>
<evidence type="ECO:0000256" key="13">
    <source>
        <dbReference type="ARBA" id="ARBA00081079"/>
    </source>
</evidence>
<feature type="compositionally biased region" description="Basic and acidic residues" evidence="14">
    <location>
        <begin position="1906"/>
        <end position="1915"/>
    </location>
</feature>
<feature type="compositionally biased region" description="Basic and acidic residues" evidence="14">
    <location>
        <begin position="1965"/>
        <end position="1975"/>
    </location>
</feature>
<evidence type="ECO:0000256" key="11">
    <source>
        <dbReference type="ARBA" id="ARBA00068864"/>
    </source>
</evidence>
<feature type="compositionally biased region" description="Basic and acidic residues" evidence="14">
    <location>
        <begin position="1774"/>
        <end position="1783"/>
    </location>
</feature>
<keyword evidence="6" id="KW-0509">mRNA transport</keyword>
<dbReference type="FunFam" id="1.20.5.170:FF:000040">
    <property type="entry name" value="Nuclear pore glycoprotein p62"/>
    <property type="match status" value="1"/>
</dbReference>
<keyword evidence="5" id="KW-0813">Transport</keyword>
<feature type="compositionally biased region" description="Basic and acidic residues" evidence="14">
    <location>
        <begin position="158"/>
        <end position="194"/>
    </location>
</feature>
<feature type="region of interest" description="Disordered" evidence="14">
    <location>
        <begin position="1320"/>
        <end position="1375"/>
    </location>
</feature>
<dbReference type="PANTHER" id="PTHR12084:SF0">
    <property type="entry name" value="NUCLEAR PORE GLYCOPROTEIN P62"/>
    <property type="match status" value="1"/>
</dbReference>
<dbReference type="InterPro" id="IPR007758">
    <property type="entry name" value="Nucleoporin_NSP1_C"/>
</dbReference>
<dbReference type="GeneID" id="54631567"/>
<evidence type="ECO:0000256" key="9">
    <source>
        <dbReference type="ARBA" id="ARBA00023132"/>
    </source>
</evidence>
<evidence type="ECO:0000256" key="6">
    <source>
        <dbReference type="ARBA" id="ARBA00022816"/>
    </source>
</evidence>
<dbReference type="Pfam" id="PF05064">
    <property type="entry name" value="Nsp1_C"/>
    <property type="match status" value="1"/>
</dbReference>
<evidence type="ECO:0000313" key="16">
    <source>
        <dbReference type="RefSeq" id="XP_033767238.1"/>
    </source>
</evidence>
<dbReference type="InterPro" id="IPR032675">
    <property type="entry name" value="LRR_dom_sf"/>
</dbReference>
<evidence type="ECO:0000256" key="3">
    <source>
        <dbReference type="ARBA" id="ARBA00004620"/>
    </source>
</evidence>
<comment type="subcellular location">
    <subcellularLocation>
        <location evidence="1">Nucleus membrane</location>
        <topology evidence="1">Peripheral membrane protein</topology>
        <orientation evidence="1">Cytoplasmic side</orientation>
    </subcellularLocation>
    <subcellularLocation>
        <location evidence="3">Nucleus membrane</location>
        <topology evidence="3">Peripheral membrane protein</topology>
        <orientation evidence="3">Nucleoplasmic side</orientation>
    </subcellularLocation>
    <subcellularLocation>
        <location evidence="2">Nucleus</location>
        <location evidence="2">Nuclear pore complex</location>
    </subcellularLocation>
</comment>
<evidence type="ECO:0000256" key="1">
    <source>
        <dbReference type="ARBA" id="ARBA00004335"/>
    </source>
</evidence>
<dbReference type="Gene3D" id="3.80.10.10">
    <property type="entry name" value="Ribonuclease Inhibitor"/>
    <property type="match status" value="1"/>
</dbReference>
<feature type="compositionally biased region" description="Basic and acidic residues" evidence="14">
    <location>
        <begin position="1698"/>
        <end position="1707"/>
    </location>
</feature>
<dbReference type="GO" id="GO:0005543">
    <property type="term" value="F:phospholipid binding"/>
    <property type="evidence" value="ECO:0007669"/>
    <property type="project" value="TreeGrafter"/>
</dbReference>
<dbReference type="GO" id="GO:0017056">
    <property type="term" value="F:structural constituent of nuclear pore"/>
    <property type="evidence" value="ECO:0007669"/>
    <property type="project" value="InterPro"/>
</dbReference>
<feature type="region of interest" description="Disordered" evidence="14">
    <location>
        <begin position="611"/>
        <end position="636"/>
    </location>
</feature>
<feature type="compositionally biased region" description="Basic and acidic residues" evidence="14">
    <location>
        <begin position="527"/>
        <end position="544"/>
    </location>
</feature>
<feature type="region of interest" description="Disordered" evidence="14">
    <location>
        <begin position="1502"/>
        <end position="1523"/>
    </location>
</feature>